<dbReference type="AlphaFoldDB" id="A0A916X6I4"/>
<proteinExistence type="predicted"/>
<reference evidence="2" key="2">
    <citation type="submission" date="2020-09" db="EMBL/GenBank/DDBJ databases">
        <authorList>
            <person name="Sun Q."/>
            <person name="Zhou Y."/>
        </authorList>
    </citation>
    <scope>NUCLEOTIDE SEQUENCE</scope>
    <source>
        <strain evidence="2">CGMCC 1.15095</strain>
    </source>
</reference>
<reference evidence="2" key="1">
    <citation type="journal article" date="2014" name="Int. J. Syst. Evol. Microbiol.">
        <title>Complete genome sequence of Corynebacterium casei LMG S-19264T (=DSM 44701T), isolated from a smear-ripened cheese.</title>
        <authorList>
            <consortium name="US DOE Joint Genome Institute (JGI-PGF)"/>
            <person name="Walter F."/>
            <person name="Albersmeier A."/>
            <person name="Kalinowski J."/>
            <person name="Ruckert C."/>
        </authorList>
    </citation>
    <scope>NUCLEOTIDE SEQUENCE</scope>
    <source>
        <strain evidence="2">CGMCC 1.15095</strain>
    </source>
</reference>
<protein>
    <submittedName>
        <fullName evidence="2">Uncharacterized protein</fullName>
    </submittedName>
</protein>
<sequence>MQGFVVPQEGDDESAKRLPPRSTLQAYARIEIPTYKDDLTFRTLQSSFQICKILLTVYNG</sequence>
<keyword evidence="3" id="KW-1185">Reference proteome</keyword>
<name>A0A916X6I4_9SPHN</name>
<evidence type="ECO:0000313" key="2">
    <source>
        <dbReference type="EMBL" id="GGC09313.1"/>
    </source>
</evidence>
<accession>A0A916X6I4</accession>
<evidence type="ECO:0000256" key="1">
    <source>
        <dbReference type="SAM" id="MobiDB-lite"/>
    </source>
</evidence>
<gene>
    <name evidence="2" type="ORF">GCM10011494_29960</name>
</gene>
<organism evidence="2 3">
    <name type="scientific">Novosphingobium endophyticum</name>
    <dbReference type="NCBI Taxonomy" id="1955250"/>
    <lineage>
        <taxon>Bacteria</taxon>
        <taxon>Pseudomonadati</taxon>
        <taxon>Pseudomonadota</taxon>
        <taxon>Alphaproteobacteria</taxon>
        <taxon>Sphingomonadales</taxon>
        <taxon>Sphingomonadaceae</taxon>
        <taxon>Novosphingobium</taxon>
    </lineage>
</organism>
<dbReference type="EMBL" id="BMHK01000023">
    <property type="protein sequence ID" value="GGC09313.1"/>
    <property type="molecule type" value="Genomic_DNA"/>
</dbReference>
<feature type="region of interest" description="Disordered" evidence="1">
    <location>
        <begin position="1"/>
        <end position="20"/>
    </location>
</feature>
<comment type="caution">
    <text evidence="2">The sequence shown here is derived from an EMBL/GenBank/DDBJ whole genome shotgun (WGS) entry which is preliminary data.</text>
</comment>
<dbReference type="Proteomes" id="UP000608154">
    <property type="component" value="Unassembled WGS sequence"/>
</dbReference>
<evidence type="ECO:0000313" key="3">
    <source>
        <dbReference type="Proteomes" id="UP000608154"/>
    </source>
</evidence>